<dbReference type="Pfam" id="PF00575">
    <property type="entry name" value="S1"/>
    <property type="match status" value="2"/>
</dbReference>
<evidence type="ECO:0000313" key="6">
    <source>
        <dbReference type="Proteomes" id="UP001501251"/>
    </source>
</evidence>
<gene>
    <name evidence="5" type="ORF">GCM10022252_34660</name>
</gene>
<protein>
    <recommendedName>
        <fullName evidence="4">S1 motif domain-containing protein</fullName>
    </recommendedName>
</protein>
<evidence type="ECO:0000313" key="5">
    <source>
        <dbReference type="EMBL" id="GAA4192758.1"/>
    </source>
</evidence>
<comment type="caution">
    <text evidence="5">The sequence shown here is derived from an EMBL/GenBank/DDBJ whole genome shotgun (WGS) entry which is preliminary data.</text>
</comment>
<dbReference type="PROSITE" id="PS50126">
    <property type="entry name" value="S1"/>
    <property type="match status" value="2"/>
</dbReference>
<dbReference type="EMBL" id="BAABAQ010000005">
    <property type="protein sequence ID" value="GAA4192758.1"/>
    <property type="molecule type" value="Genomic_DNA"/>
</dbReference>
<dbReference type="InterPro" id="IPR050437">
    <property type="entry name" value="Ribos_protein_bS1-like"/>
</dbReference>
<feature type="domain" description="S1 motif" evidence="4">
    <location>
        <begin position="17"/>
        <end position="93"/>
    </location>
</feature>
<evidence type="ECO:0000256" key="2">
    <source>
        <dbReference type="ARBA" id="ARBA00022980"/>
    </source>
</evidence>
<evidence type="ECO:0000259" key="4">
    <source>
        <dbReference type="PROSITE" id="PS50126"/>
    </source>
</evidence>
<keyword evidence="2" id="KW-0689">Ribosomal protein</keyword>
<dbReference type="Gene3D" id="2.40.50.140">
    <property type="entry name" value="Nucleic acid-binding proteins"/>
    <property type="match status" value="2"/>
</dbReference>
<keyword evidence="6" id="KW-1185">Reference proteome</keyword>
<dbReference type="PANTHER" id="PTHR10724">
    <property type="entry name" value="30S RIBOSOMAL PROTEIN S1"/>
    <property type="match status" value="1"/>
</dbReference>
<organism evidence="5 6">
    <name type="scientific">Streptosporangium oxazolinicum</name>
    <dbReference type="NCBI Taxonomy" id="909287"/>
    <lineage>
        <taxon>Bacteria</taxon>
        <taxon>Bacillati</taxon>
        <taxon>Actinomycetota</taxon>
        <taxon>Actinomycetes</taxon>
        <taxon>Streptosporangiales</taxon>
        <taxon>Streptosporangiaceae</taxon>
        <taxon>Streptosporangium</taxon>
    </lineage>
</organism>
<accession>A0ABP8AXA5</accession>
<name>A0ABP8AXA5_9ACTN</name>
<evidence type="ECO:0000256" key="3">
    <source>
        <dbReference type="ARBA" id="ARBA00023274"/>
    </source>
</evidence>
<dbReference type="InterPro" id="IPR003029">
    <property type="entry name" value="S1_domain"/>
</dbReference>
<dbReference type="RefSeq" id="WP_344918925.1">
    <property type="nucleotide sequence ID" value="NZ_BAABAQ010000005.1"/>
</dbReference>
<sequence length="181" mass="20021">MTENPRLWAYLKSLRPRQRLSGTVAAIERFGVFVDLDDGPDHPVFPGVGFITMTELSWHRFEDPSEVVSVGEHVTCEVLVLDTHNGEARLSLRATQPDPFQQFARRVHVGQMLHGPVTKVVPFGAFVRVADGIEGLIHLSDPTAPPPEVSGDAVQVGDEVTVIIIEIDTLRRRLVLSRPMA</sequence>
<keyword evidence="3" id="KW-0687">Ribonucleoprotein</keyword>
<dbReference type="SMART" id="SM00316">
    <property type="entry name" value="S1"/>
    <property type="match status" value="2"/>
</dbReference>
<feature type="domain" description="S1 motif" evidence="4">
    <location>
        <begin position="110"/>
        <end position="179"/>
    </location>
</feature>
<evidence type="ECO:0000256" key="1">
    <source>
        <dbReference type="ARBA" id="ARBA00006767"/>
    </source>
</evidence>
<dbReference type="SUPFAM" id="SSF50249">
    <property type="entry name" value="Nucleic acid-binding proteins"/>
    <property type="match status" value="2"/>
</dbReference>
<comment type="similarity">
    <text evidence="1">Belongs to the bacterial ribosomal protein bS1 family.</text>
</comment>
<dbReference type="PANTHER" id="PTHR10724:SF7">
    <property type="entry name" value="SMALL RIBOSOMAL SUBUNIT PROTEIN BS1C"/>
    <property type="match status" value="1"/>
</dbReference>
<dbReference type="Proteomes" id="UP001501251">
    <property type="component" value="Unassembled WGS sequence"/>
</dbReference>
<dbReference type="InterPro" id="IPR012340">
    <property type="entry name" value="NA-bd_OB-fold"/>
</dbReference>
<reference evidence="6" key="1">
    <citation type="journal article" date="2019" name="Int. J. Syst. Evol. Microbiol.">
        <title>The Global Catalogue of Microorganisms (GCM) 10K type strain sequencing project: providing services to taxonomists for standard genome sequencing and annotation.</title>
        <authorList>
            <consortium name="The Broad Institute Genomics Platform"/>
            <consortium name="The Broad Institute Genome Sequencing Center for Infectious Disease"/>
            <person name="Wu L."/>
            <person name="Ma J."/>
        </authorList>
    </citation>
    <scope>NUCLEOTIDE SEQUENCE [LARGE SCALE GENOMIC DNA]</scope>
    <source>
        <strain evidence="6">JCM 17388</strain>
    </source>
</reference>
<proteinExistence type="inferred from homology"/>